<evidence type="ECO:0000256" key="3">
    <source>
        <dbReference type="ARBA" id="ARBA00022840"/>
    </source>
</evidence>
<dbReference type="AlphaFoldDB" id="H6SKU2"/>
<dbReference type="EMBL" id="HE663493">
    <property type="protein sequence ID" value="CCG08607.1"/>
    <property type="molecule type" value="Genomic_DNA"/>
</dbReference>
<dbReference type="SMART" id="SM00382">
    <property type="entry name" value="AAA"/>
    <property type="match status" value="1"/>
</dbReference>
<feature type="domain" description="AAA+ ATPase" evidence="4">
    <location>
        <begin position="485"/>
        <end position="745"/>
    </location>
</feature>
<comment type="similarity">
    <text evidence="1">Belongs to the TrbE/VirB4 family.</text>
</comment>
<evidence type="ECO:0000313" key="6">
    <source>
        <dbReference type="Proteomes" id="UP000033220"/>
    </source>
</evidence>
<dbReference type="Proteomes" id="UP000033220">
    <property type="component" value="Chromosome DSM 122"/>
</dbReference>
<dbReference type="GO" id="GO:0005524">
    <property type="term" value="F:ATP binding"/>
    <property type="evidence" value="ECO:0007669"/>
    <property type="project" value="UniProtKB-KW"/>
</dbReference>
<accession>H6SKU2</accession>
<proteinExistence type="inferred from homology"/>
<dbReference type="InterPro" id="IPR051162">
    <property type="entry name" value="T4SS_component"/>
</dbReference>
<keyword evidence="2" id="KW-0547">Nucleotide-binding</keyword>
<keyword evidence="3" id="KW-0067">ATP-binding</keyword>
<dbReference type="PANTHER" id="PTHR30121:SF12">
    <property type="entry name" value="TYPE IV SECRETION SYSTEM PROTEIN CAGE"/>
    <property type="match status" value="1"/>
</dbReference>
<evidence type="ECO:0000256" key="1">
    <source>
        <dbReference type="ARBA" id="ARBA00006512"/>
    </source>
</evidence>
<dbReference type="PANTHER" id="PTHR30121">
    <property type="entry name" value="UNCHARACTERIZED PROTEIN YJGR-RELATED"/>
    <property type="match status" value="1"/>
</dbReference>
<dbReference type="HOGENOM" id="CLU_008341_1_0_5"/>
<dbReference type="Gene3D" id="3.40.50.300">
    <property type="entry name" value="P-loop containing nucleotide triphosphate hydrolases"/>
    <property type="match status" value="2"/>
</dbReference>
<dbReference type="STRING" id="1150469.RSPPHO_01981"/>
<dbReference type="KEGG" id="rpm:RSPPHO_01981"/>
<dbReference type="eggNOG" id="COG3451">
    <property type="taxonomic scope" value="Bacteria"/>
</dbReference>
<dbReference type="NCBIfam" id="NF010447">
    <property type="entry name" value="PRK13873.1"/>
    <property type="match status" value="1"/>
</dbReference>
<dbReference type="InterPro" id="IPR018145">
    <property type="entry name" value="CagE_TrbE_VirB_cntrl_dom"/>
</dbReference>
<keyword evidence="6" id="KW-1185">Reference proteome</keyword>
<dbReference type="InterPro" id="IPR043964">
    <property type="entry name" value="P-loop_TraG"/>
</dbReference>
<name>H6SKU2_PARPM</name>
<evidence type="ECO:0000256" key="2">
    <source>
        <dbReference type="ARBA" id="ARBA00022741"/>
    </source>
</evidence>
<dbReference type="PATRIC" id="fig|1150469.3.peg.2227"/>
<evidence type="ECO:0000313" key="5">
    <source>
        <dbReference type="EMBL" id="CCG08607.1"/>
    </source>
</evidence>
<dbReference type="Pfam" id="PF19044">
    <property type="entry name" value="P-loop_TraG"/>
    <property type="match status" value="1"/>
</dbReference>
<sequence>MERRDRAVAGRPFRRGVRRQARSRLCLGAGPASAAEGGAVMLNLAEYRRHADRLADHLPWAALVAPGIVLNKDGSFQRTLRFRGPDLDSATEAELVATCARANNVLRRFGSGWALFFEAERIPAQDYPESVFPDPASWLVEQERRAAFLGRIGSHFESVYHLTLLYLPPPDSVAQAESALLDQGREGKGGGGRDWRQELAAFRAETDRVLDLLAGFMPEARGLDDGETLTYLHATISTRRHPVRVPETPLYLDGILVDTPLTGGLEPMLGEAHLRTLTILGFPNMTRPGLLDALNHLDFPYRWVTRFIALDKTRATKDLTRLRRHWFAKRKSIAALLREVLYNEPAQLLDSDADNKVADADLALQALGGDHVAFGHLTTTLTVMDPDRQRADDKVRAIERIVTGLGFSVIRESVNAVEAWLGSLPGHVYANVRQPLVHTLNLAHLIPLSSVWAGPARNAHLDGPPLLIAETSGATPFRLSTHVGDVGHLLIVGPTGAGKSVLLALLALQFRRYPGARVTLFDKGNSARAATLAMGGAHHALGAGGGLAFQPLRRIDLEAERSWAVEWVTGLLAHERVTVTPEIKETLWSALGSLASAPPEERTLTGFSMLVQSNALKAALLPYTLDGPFGRLLDAADDRLELAEVQCFETEEMMHQPGLVLPVLTYLFHRLEERFDGKPSLLILDEAWVFLDHPLFAARIREWLKVLRKKNVAVIFATQSLADIADSTIAPAIIESCPQRLFLPNDRAIEPQSRAAYARFGLNDRQIELIAQATPKRHYYLQSRRGNRLFDLALGPVALALCGASSPDDQKLIDRLSAAPDSFLEYWLVAKGLPWAVDLIRENTP</sequence>
<reference evidence="5 6" key="1">
    <citation type="submission" date="2012-02" db="EMBL/GenBank/DDBJ databases">
        <title>Shotgun genome sequence of Phaeospirillum photometricum DSM 122.</title>
        <authorList>
            <person name="Duquesne K."/>
            <person name="Sturgis J."/>
        </authorList>
    </citation>
    <scope>NUCLEOTIDE SEQUENCE [LARGE SCALE GENOMIC DNA]</scope>
    <source>
        <strain evidence="6">DSM122</strain>
    </source>
</reference>
<gene>
    <name evidence="5" type="ORF">RSPPHO_01981</name>
</gene>
<evidence type="ECO:0000259" key="4">
    <source>
        <dbReference type="SMART" id="SM00382"/>
    </source>
</evidence>
<dbReference type="Pfam" id="PF03135">
    <property type="entry name" value="CagE_TrbE_VirB"/>
    <property type="match status" value="1"/>
</dbReference>
<protein>
    <submittedName>
        <fullName evidence="5">Conjugal transfer protein</fullName>
    </submittedName>
</protein>
<organism evidence="5 6">
    <name type="scientific">Pararhodospirillum photometricum DSM 122</name>
    <dbReference type="NCBI Taxonomy" id="1150469"/>
    <lineage>
        <taxon>Bacteria</taxon>
        <taxon>Pseudomonadati</taxon>
        <taxon>Pseudomonadota</taxon>
        <taxon>Alphaproteobacteria</taxon>
        <taxon>Rhodospirillales</taxon>
        <taxon>Rhodospirillaceae</taxon>
        <taxon>Pararhodospirillum</taxon>
    </lineage>
</organism>
<dbReference type="SUPFAM" id="SSF52540">
    <property type="entry name" value="P-loop containing nucleoside triphosphate hydrolases"/>
    <property type="match status" value="1"/>
</dbReference>
<dbReference type="InterPro" id="IPR027417">
    <property type="entry name" value="P-loop_NTPase"/>
</dbReference>
<dbReference type="InterPro" id="IPR003593">
    <property type="entry name" value="AAA+_ATPase"/>
</dbReference>